<evidence type="ECO:0000313" key="3">
    <source>
        <dbReference type="EMBL" id="MFC3850498.1"/>
    </source>
</evidence>
<dbReference type="PANTHER" id="PTHR34703:SF1">
    <property type="entry name" value="ANTIPORTER SUBUNIT MNHG2-RELATED"/>
    <property type="match status" value="1"/>
</dbReference>
<keyword evidence="2" id="KW-1133">Transmembrane helix</keyword>
<comment type="caution">
    <text evidence="3">The sequence shown here is derived from an EMBL/GenBank/DDBJ whole genome shotgun (WGS) entry which is preliminary data.</text>
</comment>
<dbReference type="EMBL" id="JBHRZN010000003">
    <property type="protein sequence ID" value="MFC3850498.1"/>
    <property type="molecule type" value="Genomic_DNA"/>
</dbReference>
<protein>
    <submittedName>
        <fullName evidence="3">Monovalent cation/H(+) antiporter subunit G</fullName>
    </submittedName>
</protein>
<dbReference type="RefSeq" id="WP_290290230.1">
    <property type="nucleotide sequence ID" value="NZ_CP047211.1"/>
</dbReference>
<proteinExistence type="inferred from homology"/>
<dbReference type="Proteomes" id="UP001595751">
    <property type="component" value="Unassembled WGS sequence"/>
</dbReference>
<gene>
    <name evidence="3" type="ORF">ACFORJ_10035</name>
</gene>
<name>A0ABV7ZRT1_9CORY</name>
<dbReference type="Pfam" id="PF03334">
    <property type="entry name" value="PhaG_MnhG_YufB"/>
    <property type="match status" value="1"/>
</dbReference>
<feature type="transmembrane region" description="Helical" evidence="2">
    <location>
        <begin position="72"/>
        <end position="90"/>
    </location>
</feature>
<keyword evidence="2" id="KW-0812">Transmembrane</keyword>
<evidence type="ECO:0000313" key="4">
    <source>
        <dbReference type="Proteomes" id="UP001595751"/>
    </source>
</evidence>
<sequence length="125" mass="13174">MLIVDVISITLILGGGFFCLATAFGLARFRDTIGRMHASTKPQTLGLSMTLLGTVLHIFANGGGGATVAGDLGMMLLIVLFALMTSPIIGNRLGHVAQKEGLIDRAALSRDDETEPRLRPAPRGD</sequence>
<reference evidence="4" key="1">
    <citation type="journal article" date="2019" name="Int. J. Syst. Evol. Microbiol.">
        <title>The Global Catalogue of Microorganisms (GCM) 10K type strain sequencing project: providing services to taxonomists for standard genome sequencing and annotation.</title>
        <authorList>
            <consortium name="The Broad Institute Genomics Platform"/>
            <consortium name="The Broad Institute Genome Sequencing Center for Infectious Disease"/>
            <person name="Wu L."/>
            <person name="Ma J."/>
        </authorList>
    </citation>
    <scope>NUCLEOTIDE SEQUENCE [LARGE SCALE GENOMIC DNA]</scope>
    <source>
        <strain evidence="4">CCUG 53252</strain>
    </source>
</reference>
<comment type="similarity">
    <text evidence="1">Belongs to the CPA3 antiporters (TC 2.A.63) subunit G family.</text>
</comment>
<feature type="transmembrane region" description="Helical" evidence="2">
    <location>
        <begin position="6"/>
        <end position="27"/>
    </location>
</feature>
<dbReference type="InterPro" id="IPR005133">
    <property type="entry name" value="PhaG_MnhG_YufB"/>
</dbReference>
<evidence type="ECO:0000256" key="2">
    <source>
        <dbReference type="SAM" id="Phobius"/>
    </source>
</evidence>
<feature type="transmembrane region" description="Helical" evidence="2">
    <location>
        <begin position="47"/>
        <end position="66"/>
    </location>
</feature>
<dbReference type="PANTHER" id="PTHR34703">
    <property type="entry name" value="ANTIPORTER SUBUNIT MNHG2-RELATED"/>
    <property type="match status" value="1"/>
</dbReference>
<evidence type="ECO:0000256" key="1">
    <source>
        <dbReference type="ARBA" id="ARBA00008404"/>
    </source>
</evidence>
<organism evidence="3 4">
    <name type="scientific">Corynebacterium hansenii</name>
    <dbReference type="NCBI Taxonomy" id="394964"/>
    <lineage>
        <taxon>Bacteria</taxon>
        <taxon>Bacillati</taxon>
        <taxon>Actinomycetota</taxon>
        <taxon>Actinomycetes</taxon>
        <taxon>Mycobacteriales</taxon>
        <taxon>Corynebacteriaceae</taxon>
        <taxon>Corynebacterium</taxon>
    </lineage>
</organism>
<accession>A0ABV7ZRT1</accession>
<keyword evidence="4" id="KW-1185">Reference proteome</keyword>
<keyword evidence="2" id="KW-0472">Membrane</keyword>